<feature type="compositionally biased region" description="Polar residues" evidence="1">
    <location>
        <begin position="132"/>
        <end position="141"/>
    </location>
</feature>
<feature type="region of interest" description="Disordered" evidence="1">
    <location>
        <begin position="25"/>
        <end position="161"/>
    </location>
</feature>
<evidence type="ECO:0000256" key="1">
    <source>
        <dbReference type="SAM" id="MobiDB-lite"/>
    </source>
</evidence>
<reference evidence="2 3" key="1">
    <citation type="submission" date="2021-02" db="EMBL/GenBank/DDBJ databases">
        <title>De Novo genome assembly of isolated myxobacteria.</title>
        <authorList>
            <person name="Stevens D.C."/>
        </authorList>
    </citation>
    <scope>NUCLEOTIDE SEQUENCE [LARGE SCALE GENOMIC DNA]</scope>
    <source>
        <strain evidence="2 3">SCHIC003</strain>
    </source>
</reference>
<dbReference type="Proteomes" id="UP000663090">
    <property type="component" value="Chromosome"/>
</dbReference>
<sequence length="161" mass="17010">MNLLLTFAARSLSSLPVSEQPRVSFVRGRHDGPPLTPEPAASALHSRPGTRASTRDVMPARPPRIATPVPPSSARCVSQRVRTMEQPSPVTESLRTEPGPRPSPAPLQRGVSSPTVEAPKHSVPVMPWPPATMTNDASGTVSMDGGASLLRMDTGPTVTEP</sequence>
<evidence type="ECO:0000313" key="2">
    <source>
        <dbReference type="EMBL" id="QSQ13074.1"/>
    </source>
</evidence>
<dbReference type="EMBL" id="CP071091">
    <property type="protein sequence ID" value="QSQ13074.1"/>
    <property type="molecule type" value="Genomic_DNA"/>
</dbReference>
<evidence type="ECO:0000313" key="3">
    <source>
        <dbReference type="Proteomes" id="UP000663090"/>
    </source>
</evidence>
<gene>
    <name evidence="2" type="ORF">JY572_32735</name>
</gene>
<organism evidence="2 3">
    <name type="scientific">Myxococcus landrumensis</name>
    <dbReference type="NCBI Taxonomy" id="2813577"/>
    <lineage>
        <taxon>Bacteria</taxon>
        <taxon>Pseudomonadati</taxon>
        <taxon>Myxococcota</taxon>
        <taxon>Myxococcia</taxon>
        <taxon>Myxococcales</taxon>
        <taxon>Cystobacterineae</taxon>
        <taxon>Myxococcaceae</taxon>
        <taxon>Myxococcus</taxon>
    </lineage>
</organism>
<keyword evidence="3" id="KW-1185">Reference proteome</keyword>
<name>A0ABX7N3R4_9BACT</name>
<proteinExistence type="predicted"/>
<accession>A0ABX7N3R4</accession>
<dbReference type="RefSeq" id="WP_206714779.1">
    <property type="nucleotide sequence ID" value="NZ_CP071091.1"/>
</dbReference>
<protein>
    <submittedName>
        <fullName evidence="2">Uncharacterized protein</fullName>
    </submittedName>
</protein>